<evidence type="ECO:0000313" key="2">
    <source>
        <dbReference type="Proteomes" id="UP001596328"/>
    </source>
</evidence>
<comment type="caution">
    <text evidence="1">The sequence shown here is derived from an EMBL/GenBank/DDBJ whole genome shotgun (WGS) entry which is preliminary data.</text>
</comment>
<dbReference type="EMBL" id="JBHSWU010000007">
    <property type="protein sequence ID" value="MFC6723193.1"/>
    <property type="molecule type" value="Genomic_DNA"/>
</dbReference>
<protein>
    <submittedName>
        <fullName evidence="1">Uncharacterized protein</fullName>
    </submittedName>
</protein>
<proteinExistence type="predicted"/>
<dbReference type="AlphaFoldDB" id="A0ABD5RW75"/>
<sequence>MTETVYWVRTIDSGPVSGEVFRERDDAVEKLHEYTRKYWPIAKDTNEMSRKGLMEAEIVEGELR</sequence>
<keyword evidence="2" id="KW-1185">Reference proteome</keyword>
<accession>A0ABD5RW75</accession>
<name>A0ABD5RW75_9EURY</name>
<reference evidence="1 2" key="1">
    <citation type="journal article" date="2019" name="Int. J. Syst. Evol. Microbiol.">
        <title>The Global Catalogue of Microorganisms (GCM) 10K type strain sequencing project: providing services to taxonomists for standard genome sequencing and annotation.</title>
        <authorList>
            <consortium name="The Broad Institute Genomics Platform"/>
            <consortium name="The Broad Institute Genome Sequencing Center for Infectious Disease"/>
            <person name="Wu L."/>
            <person name="Ma J."/>
        </authorList>
    </citation>
    <scope>NUCLEOTIDE SEQUENCE [LARGE SCALE GENOMIC DNA]</scope>
    <source>
        <strain evidence="1 2">NBRC 111368</strain>
    </source>
</reference>
<gene>
    <name evidence="1" type="ORF">ACFQE1_02050</name>
</gene>
<dbReference type="Proteomes" id="UP001596328">
    <property type="component" value="Unassembled WGS sequence"/>
</dbReference>
<evidence type="ECO:0000313" key="1">
    <source>
        <dbReference type="EMBL" id="MFC6723193.1"/>
    </source>
</evidence>
<organism evidence="1 2">
    <name type="scientific">Halobium palmae</name>
    <dbReference type="NCBI Taxonomy" id="1776492"/>
    <lineage>
        <taxon>Archaea</taxon>
        <taxon>Methanobacteriati</taxon>
        <taxon>Methanobacteriota</taxon>
        <taxon>Stenosarchaea group</taxon>
        <taxon>Halobacteria</taxon>
        <taxon>Halobacteriales</taxon>
        <taxon>Haloferacaceae</taxon>
        <taxon>Halobium</taxon>
    </lineage>
</organism>